<feature type="transmembrane region" description="Helical" evidence="5">
    <location>
        <begin position="214"/>
        <end position="236"/>
    </location>
</feature>
<feature type="transmembrane region" description="Helical" evidence="5">
    <location>
        <begin position="149"/>
        <end position="170"/>
    </location>
</feature>
<reference evidence="7 8" key="1">
    <citation type="submission" date="2018-01" db="EMBL/GenBank/DDBJ databases">
        <title>Whole genome sequencing of Histamine producing bacteria.</title>
        <authorList>
            <person name="Butler K."/>
        </authorList>
    </citation>
    <scope>NUCLEOTIDE SEQUENCE [LARGE SCALE GENOMIC DNA]</scope>
    <source>
        <strain evidence="7 8">FS-7.2</strain>
    </source>
</reference>
<evidence type="ECO:0000256" key="5">
    <source>
        <dbReference type="SAM" id="Phobius"/>
    </source>
</evidence>
<dbReference type="PANTHER" id="PTHR32322">
    <property type="entry name" value="INNER MEMBRANE TRANSPORTER"/>
    <property type="match status" value="1"/>
</dbReference>
<feature type="transmembrane region" description="Helical" evidence="5">
    <location>
        <begin position="124"/>
        <end position="143"/>
    </location>
</feature>
<evidence type="ECO:0000313" key="8">
    <source>
        <dbReference type="Proteomes" id="UP000241426"/>
    </source>
</evidence>
<feature type="transmembrane region" description="Helical" evidence="5">
    <location>
        <begin position="95"/>
        <end position="117"/>
    </location>
</feature>
<sequence>MFKVNDLKSTKPKLLWLVLPVVLIWGCNFAVMRVGVNDVGPFTLAAMRFFIAAVPLIFFVRRPKIPFWFIALYSLTFGFGQFSFLFSAINLGLPSGMASLLVQLQAVFTPILGFFVLRQRITLNTLFAIIISLSGLVVILFATVQSANIMPIVLGTLAALSWGASNVVIAWGTSRNYDYNPVALVIWASALLPVPFMFAAISSNELQGVGVMDIVNVLPSAIYLGLIATIIAYHLWVKAISLYNPTNVSPFSLLIPVIGLFLGSFIFDEVLNTTEIVGCILVIGGVIVHIINVRRSSSVKKAQMNH</sequence>
<evidence type="ECO:0000256" key="3">
    <source>
        <dbReference type="ARBA" id="ARBA00022989"/>
    </source>
</evidence>
<dbReference type="AlphaFoldDB" id="A0A2T3KK71"/>
<evidence type="ECO:0000313" key="7">
    <source>
        <dbReference type="EMBL" id="PSU99975.1"/>
    </source>
</evidence>
<dbReference type="Pfam" id="PF00892">
    <property type="entry name" value="EamA"/>
    <property type="match status" value="2"/>
</dbReference>
<keyword evidence="3 5" id="KW-1133">Transmembrane helix</keyword>
<name>A0A2T3KK71_9GAMM</name>
<feature type="domain" description="EamA" evidence="6">
    <location>
        <begin position="152"/>
        <end position="288"/>
    </location>
</feature>
<dbReference type="SUPFAM" id="SSF103481">
    <property type="entry name" value="Multidrug resistance efflux transporter EmrE"/>
    <property type="match status" value="2"/>
</dbReference>
<feature type="transmembrane region" description="Helical" evidence="5">
    <location>
        <begin position="42"/>
        <end position="60"/>
    </location>
</feature>
<feature type="transmembrane region" description="Helical" evidence="5">
    <location>
        <begin position="182"/>
        <end position="202"/>
    </location>
</feature>
<gene>
    <name evidence="7" type="ORF">C9J27_06935</name>
</gene>
<protein>
    <submittedName>
        <fullName evidence="7">EamA family transporter</fullName>
    </submittedName>
</protein>
<keyword evidence="2 5" id="KW-0812">Transmembrane</keyword>
<dbReference type="Proteomes" id="UP000241426">
    <property type="component" value="Unassembled WGS sequence"/>
</dbReference>
<dbReference type="RefSeq" id="WP_058118941.1">
    <property type="nucleotide sequence ID" value="NZ_JAUZMX010000002.1"/>
</dbReference>
<evidence type="ECO:0000256" key="1">
    <source>
        <dbReference type="ARBA" id="ARBA00004141"/>
    </source>
</evidence>
<dbReference type="InterPro" id="IPR037185">
    <property type="entry name" value="EmrE-like"/>
</dbReference>
<dbReference type="PANTHER" id="PTHR32322:SF9">
    <property type="entry name" value="AMINO-ACID METABOLITE EFFLUX PUMP-RELATED"/>
    <property type="match status" value="1"/>
</dbReference>
<dbReference type="InterPro" id="IPR050638">
    <property type="entry name" value="AA-Vitamin_Transporters"/>
</dbReference>
<evidence type="ECO:0000256" key="2">
    <source>
        <dbReference type="ARBA" id="ARBA00022692"/>
    </source>
</evidence>
<accession>A0A2T3KK71</accession>
<feature type="transmembrane region" description="Helical" evidence="5">
    <location>
        <begin position="248"/>
        <end position="267"/>
    </location>
</feature>
<keyword evidence="4 5" id="KW-0472">Membrane</keyword>
<evidence type="ECO:0000259" key="6">
    <source>
        <dbReference type="Pfam" id="PF00892"/>
    </source>
</evidence>
<feature type="domain" description="EamA" evidence="6">
    <location>
        <begin position="16"/>
        <end position="140"/>
    </location>
</feature>
<organism evidence="7 8">
    <name type="scientific">Photobacterium kishitanii</name>
    <dbReference type="NCBI Taxonomy" id="318456"/>
    <lineage>
        <taxon>Bacteria</taxon>
        <taxon>Pseudomonadati</taxon>
        <taxon>Pseudomonadota</taxon>
        <taxon>Gammaproteobacteria</taxon>
        <taxon>Vibrionales</taxon>
        <taxon>Vibrionaceae</taxon>
        <taxon>Photobacterium</taxon>
    </lineage>
</organism>
<proteinExistence type="predicted"/>
<dbReference type="InterPro" id="IPR000620">
    <property type="entry name" value="EamA_dom"/>
</dbReference>
<comment type="caution">
    <text evidence="7">The sequence shown here is derived from an EMBL/GenBank/DDBJ whole genome shotgun (WGS) entry which is preliminary data.</text>
</comment>
<comment type="subcellular location">
    <subcellularLocation>
        <location evidence="1">Membrane</location>
        <topology evidence="1">Multi-pass membrane protein</topology>
    </subcellularLocation>
</comment>
<dbReference type="GO" id="GO:0016020">
    <property type="term" value="C:membrane"/>
    <property type="evidence" value="ECO:0007669"/>
    <property type="project" value="UniProtKB-SubCell"/>
</dbReference>
<feature type="transmembrane region" description="Helical" evidence="5">
    <location>
        <begin position="67"/>
        <end position="89"/>
    </location>
</feature>
<evidence type="ECO:0000256" key="4">
    <source>
        <dbReference type="ARBA" id="ARBA00023136"/>
    </source>
</evidence>
<feature type="transmembrane region" description="Helical" evidence="5">
    <location>
        <begin position="14"/>
        <end position="36"/>
    </location>
</feature>
<dbReference type="EMBL" id="PYNF01000004">
    <property type="protein sequence ID" value="PSU99975.1"/>
    <property type="molecule type" value="Genomic_DNA"/>
</dbReference>
<feature type="transmembrane region" description="Helical" evidence="5">
    <location>
        <begin position="273"/>
        <end position="291"/>
    </location>
</feature>